<evidence type="ECO:0000259" key="4">
    <source>
        <dbReference type="Pfam" id="PF09084"/>
    </source>
</evidence>
<evidence type="ECO:0000313" key="5">
    <source>
        <dbReference type="EMBL" id="SVD26778.1"/>
    </source>
</evidence>
<dbReference type="Pfam" id="PF09084">
    <property type="entry name" value="NMT1"/>
    <property type="match status" value="1"/>
</dbReference>
<dbReference type="PANTHER" id="PTHR30024:SF47">
    <property type="entry name" value="TAURINE-BINDING PERIPLASMIC PROTEIN"/>
    <property type="match status" value="1"/>
</dbReference>
<evidence type="ECO:0000256" key="1">
    <source>
        <dbReference type="ARBA" id="ARBA00004418"/>
    </source>
</evidence>
<dbReference type="AlphaFoldDB" id="A0A382TZB3"/>
<dbReference type="GO" id="GO:0042918">
    <property type="term" value="P:alkanesulfonate transmembrane transport"/>
    <property type="evidence" value="ECO:0007669"/>
    <property type="project" value="TreeGrafter"/>
</dbReference>
<feature type="non-terminal residue" evidence="5">
    <location>
        <position position="297"/>
    </location>
</feature>
<dbReference type="EMBL" id="UINC01139932">
    <property type="protein sequence ID" value="SVD26778.1"/>
    <property type="molecule type" value="Genomic_DNA"/>
</dbReference>
<name>A0A382TZB3_9ZZZZ</name>
<protein>
    <recommendedName>
        <fullName evidence="4">SsuA/THI5-like domain-containing protein</fullName>
    </recommendedName>
</protein>
<sequence>APSGLDELNVAYFLEWPTANQVAQVEQTYDSVLGLTVNWIAFPSGNDMALAMESGDIDISYSQGLTPFANYVTSGADHVIVGVAVSYADADNCVAHPDYAVSQDNAASSLAGQAIYTPIGNVTHFKLLKMLEHLGVSLDDVSLIPSEGGPAAVAAFENGDVAMACAFGGAINTMLASGGNLVMTGSEQEALGIRVFDIISAPRSFAEEHGDVVTAFLQVTEDANAAYAADRASLETTIADAAGMDLAGTSSLLDAFTFLDSDSQLSEAWLGGTVQAAMKEQMDFFVAQGEIDTALDS</sequence>
<feature type="domain" description="SsuA/THI5-like" evidence="4">
    <location>
        <begin position="46"/>
        <end position="228"/>
    </location>
</feature>
<feature type="non-terminal residue" evidence="5">
    <location>
        <position position="1"/>
    </location>
</feature>
<comment type="similarity">
    <text evidence="2">Belongs to the bacterial solute-binding protein SsuA/TauA family.</text>
</comment>
<evidence type="ECO:0000256" key="3">
    <source>
        <dbReference type="ARBA" id="ARBA00022729"/>
    </source>
</evidence>
<dbReference type="GO" id="GO:0042597">
    <property type="term" value="C:periplasmic space"/>
    <property type="evidence" value="ECO:0007669"/>
    <property type="project" value="UniProtKB-SubCell"/>
</dbReference>
<keyword evidence="3" id="KW-0732">Signal</keyword>
<comment type="subcellular location">
    <subcellularLocation>
        <location evidence="1">Periplasm</location>
    </subcellularLocation>
</comment>
<proteinExistence type="inferred from homology"/>
<dbReference type="PANTHER" id="PTHR30024">
    <property type="entry name" value="ALIPHATIC SULFONATES-BINDING PROTEIN-RELATED"/>
    <property type="match status" value="1"/>
</dbReference>
<evidence type="ECO:0000256" key="2">
    <source>
        <dbReference type="ARBA" id="ARBA00010742"/>
    </source>
</evidence>
<dbReference type="InterPro" id="IPR015168">
    <property type="entry name" value="SsuA/THI5"/>
</dbReference>
<accession>A0A382TZB3</accession>
<gene>
    <name evidence="5" type="ORF">METZ01_LOCUS379632</name>
</gene>
<dbReference type="SUPFAM" id="SSF53850">
    <property type="entry name" value="Periplasmic binding protein-like II"/>
    <property type="match status" value="1"/>
</dbReference>
<organism evidence="5">
    <name type="scientific">marine metagenome</name>
    <dbReference type="NCBI Taxonomy" id="408172"/>
    <lineage>
        <taxon>unclassified sequences</taxon>
        <taxon>metagenomes</taxon>
        <taxon>ecological metagenomes</taxon>
    </lineage>
</organism>
<reference evidence="5" key="1">
    <citation type="submission" date="2018-05" db="EMBL/GenBank/DDBJ databases">
        <authorList>
            <person name="Lanie J.A."/>
            <person name="Ng W.-L."/>
            <person name="Kazmierczak K.M."/>
            <person name="Andrzejewski T.M."/>
            <person name="Davidsen T.M."/>
            <person name="Wayne K.J."/>
            <person name="Tettelin H."/>
            <person name="Glass J.I."/>
            <person name="Rusch D."/>
            <person name="Podicherti R."/>
            <person name="Tsui H.-C.T."/>
            <person name="Winkler M.E."/>
        </authorList>
    </citation>
    <scope>NUCLEOTIDE SEQUENCE</scope>
</reference>
<dbReference type="Gene3D" id="3.40.190.10">
    <property type="entry name" value="Periplasmic binding protein-like II"/>
    <property type="match status" value="2"/>
</dbReference>